<evidence type="ECO:0000256" key="4">
    <source>
        <dbReference type="ARBA" id="ARBA00022448"/>
    </source>
</evidence>
<evidence type="ECO:0000259" key="11">
    <source>
        <dbReference type="Pfam" id="PF18097"/>
    </source>
</evidence>
<gene>
    <name evidence="12" type="ORF">HPHI1048_LOCUS8908</name>
</gene>
<comment type="similarity">
    <text evidence="3">Belongs to the VTA1 family.</text>
</comment>
<evidence type="ECO:0000256" key="7">
    <source>
        <dbReference type="ARBA" id="ARBA00022927"/>
    </source>
</evidence>
<evidence type="ECO:0000259" key="10">
    <source>
        <dbReference type="Pfam" id="PF04652"/>
    </source>
</evidence>
<evidence type="ECO:0000256" key="8">
    <source>
        <dbReference type="ARBA" id="ARBA00023136"/>
    </source>
</evidence>
<keyword evidence="7" id="KW-0653">Protein transport</keyword>
<feature type="compositionally biased region" description="Pro residues" evidence="9">
    <location>
        <begin position="171"/>
        <end position="183"/>
    </location>
</feature>
<dbReference type="EMBL" id="HBEO01013072">
    <property type="protein sequence ID" value="CAD8481265.1"/>
    <property type="molecule type" value="Transcribed_RNA"/>
</dbReference>
<dbReference type="GO" id="GO:0005771">
    <property type="term" value="C:multivesicular body"/>
    <property type="evidence" value="ECO:0007669"/>
    <property type="project" value="TreeGrafter"/>
</dbReference>
<keyword evidence="8" id="KW-0472">Membrane</keyword>
<dbReference type="InterPro" id="IPR039431">
    <property type="entry name" value="Vta1/CALS_N"/>
</dbReference>
<evidence type="ECO:0000256" key="3">
    <source>
        <dbReference type="ARBA" id="ARBA00007895"/>
    </source>
</evidence>
<dbReference type="InterPro" id="IPR041212">
    <property type="entry name" value="Vta1_C"/>
</dbReference>
<evidence type="ECO:0000256" key="6">
    <source>
        <dbReference type="ARBA" id="ARBA00022753"/>
    </source>
</evidence>
<dbReference type="GO" id="GO:0010008">
    <property type="term" value="C:endosome membrane"/>
    <property type="evidence" value="ECO:0007669"/>
    <property type="project" value="UniProtKB-SubCell"/>
</dbReference>
<evidence type="ECO:0008006" key="13">
    <source>
        <dbReference type="Google" id="ProtNLM"/>
    </source>
</evidence>
<accession>A0A7S0HDY2</accession>
<dbReference type="Pfam" id="PF18097">
    <property type="entry name" value="Vta1_C"/>
    <property type="match status" value="1"/>
</dbReference>
<evidence type="ECO:0000256" key="1">
    <source>
        <dbReference type="ARBA" id="ARBA00004481"/>
    </source>
</evidence>
<dbReference type="GO" id="GO:0032511">
    <property type="term" value="P:late endosome to vacuole transport via multivesicular body sorting pathway"/>
    <property type="evidence" value="ECO:0007669"/>
    <property type="project" value="InterPro"/>
</dbReference>
<comment type="subcellular location">
    <subcellularLocation>
        <location evidence="2">Cytoplasm</location>
    </subcellularLocation>
    <subcellularLocation>
        <location evidence="1">Endosome membrane</location>
        <topology evidence="1">Peripheral membrane protein</topology>
    </subcellularLocation>
</comment>
<protein>
    <recommendedName>
        <fullName evidence="13">Vta1/callose synthase N-terminal domain-containing protein</fullName>
    </recommendedName>
</protein>
<feature type="domain" description="Vta1 C-terminal" evidence="11">
    <location>
        <begin position="283"/>
        <end position="320"/>
    </location>
</feature>
<proteinExistence type="inferred from homology"/>
<organism evidence="12">
    <name type="scientific">Hanusia phi</name>
    <dbReference type="NCBI Taxonomy" id="3032"/>
    <lineage>
        <taxon>Eukaryota</taxon>
        <taxon>Cryptophyceae</taxon>
        <taxon>Pyrenomonadales</taxon>
        <taxon>Geminigeraceae</taxon>
        <taxon>Hanusia</taxon>
    </lineage>
</organism>
<dbReference type="Gene3D" id="1.20.5.420">
    <property type="entry name" value="Immunoglobulin FC, subunit C"/>
    <property type="match status" value="1"/>
</dbReference>
<dbReference type="InterPro" id="IPR023175">
    <property type="entry name" value="Vta1/CALS_N_sf"/>
</dbReference>
<evidence type="ECO:0000256" key="5">
    <source>
        <dbReference type="ARBA" id="ARBA00022490"/>
    </source>
</evidence>
<dbReference type="Gene3D" id="1.25.40.270">
    <property type="entry name" value="Vacuolar protein sorting-associated protein vta1"/>
    <property type="match status" value="1"/>
</dbReference>
<dbReference type="AlphaFoldDB" id="A0A7S0HDY2"/>
<dbReference type="PANTHER" id="PTHR46009">
    <property type="entry name" value="VACUOLAR PROTEIN SORTING-ASSOCIATED PROTEIN VTA1 HOMOLOG"/>
    <property type="match status" value="1"/>
</dbReference>
<dbReference type="GO" id="GO:0015031">
    <property type="term" value="P:protein transport"/>
    <property type="evidence" value="ECO:0007669"/>
    <property type="project" value="UniProtKB-KW"/>
</dbReference>
<keyword evidence="4" id="KW-0813">Transport</keyword>
<feature type="region of interest" description="Disordered" evidence="9">
    <location>
        <begin position="149"/>
        <end position="271"/>
    </location>
</feature>
<name>A0A7S0HDY2_9CRYP</name>
<evidence type="ECO:0000256" key="2">
    <source>
        <dbReference type="ARBA" id="ARBA00004496"/>
    </source>
</evidence>
<feature type="domain" description="Vta1/callose synthase N-terminal" evidence="10">
    <location>
        <begin position="8"/>
        <end position="143"/>
    </location>
</feature>
<keyword evidence="6" id="KW-0967">Endosome</keyword>
<evidence type="ECO:0000256" key="9">
    <source>
        <dbReference type="SAM" id="MobiDB-lite"/>
    </source>
</evidence>
<dbReference type="PANTHER" id="PTHR46009:SF1">
    <property type="entry name" value="VACUOLAR PROTEIN SORTING-ASSOCIATED PROTEIN VTA1 HOMOLOG"/>
    <property type="match status" value="1"/>
</dbReference>
<dbReference type="InterPro" id="IPR044538">
    <property type="entry name" value="Vta1-like"/>
</dbReference>
<reference evidence="12" key="1">
    <citation type="submission" date="2021-01" db="EMBL/GenBank/DDBJ databases">
        <authorList>
            <person name="Corre E."/>
            <person name="Pelletier E."/>
            <person name="Niang G."/>
            <person name="Scheremetjew M."/>
            <person name="Finn R."/>
            <person name="Kale V."/>
            <person name="Holt S."/>
            <person name="Cochrane G."/>
            <person name="Meng A."/>
            <person name="Brown T."/>
            <person name="Cohen L."/>
        </authorList>
    </citation>
    <scope>NUCLEOTIDE SEQUENCE</scope>
    <source>
        <strain evidence="12">CCMP325</strain>
    </source>
</reference>
<evidence type="ECO:0000313" key="12">
    <source>
        <dbReference type="EMBL" id="CAD8481265.1"/>
    </source>
</evidence>
<dbReference type="Pfam" id="PF04652">
    <property type="entry name" value="Vta1"/>
    <property type="match status" value="1"/>
</dbReference>
<keyword evidence="5" id="KW-0963">Cytoplasm</keyword>
<sequence length="322" mass="35092">MSKVMHQVEYILARADQLDKSCPVVAIHCRIYALELAIKGRDKNNREQAVFLTELMTKVEQQKASLGHVPDAQAQCELLALEIFQRHDDQFYAGKASKATAAGFRYAAMLMDVCKQFGELSPDIAEKCKYAKFQALEIMKAIKAGVVPLPPQLQGTQDGGFAEEEEDDGVPLPPPSDLPPQDPWPSSSRASNTVVEDIPEVPPPYHQDDFIKPPAPIVKPEPAKLNPGASNASSIPGGNERDPGLDSVPGVPEFRSHPVKPAPAPPRTIDVSGKLVPKKIVSPRSLDKAEKHTKFALSAIQFDDLREAVSNLQIALSLLTDE</sequence>